<dbReference type="GO" id="GO:0010468">
    <property type="term" value="P:regulation of gene expression"/>
    <property type="evidence" value="ECO:0007669"/>
    <property type="project" value="TreeGrafter"/>
</dbReference>
<sequence>MASIFTITENDLFNFESFCDSKYMDPNCQKYGFFKVKLSEDCAAQCSTLDEFFKRFGVQCQGKIRKAIPLENPHSQTLFGHQNVQPSAQEKKYFVCKNMSVTAFQENQALQESEENFLKHFYSKVTFCPKVMMKNTSNNVAAIKNRAAAKRKAFEKRQLFQEAPSMEGKKRCLEMNMLSERILESSSSQCRCDNCNIQFSFQPSPKSEENEAEDSLLYSAGIEETRNNFLYLSKNFAMAHLCFKNMLADLDSVFGGVSFPALYFGGLHSVFPLHTEDLSCWSFNYVYHGCPKFWYVFMEYFGIMEIMIPPTSVSRLTDALHRKGFYGSHKWCRNTLNHKFYIPLPQFFAEENIPYEVVIQQEKEGIVVLPNTAHTGGNLGPNLAEACNFGSNKWIPYGCVSSNCPCMEDAVHANLTDIVAVHEPTLLKAYLSSNVTDMVDDQYFQKSIVIHRKDIACGLVPASHAQPDHLPPKESRSKATTRIKCPVCSVSWANVQKKNMVAHIVKYHAPRQREEIVVDFLQQYSLSIN</sequence>
<dbReference type="GO" id="GO:0051864">
    <property type="term" value="F:histone H3K36 demethylase activity"/>
    <property type="evidence" value="ECO:0007669"/>
    <property type="project" value="TreeGrafter"/>
</dbReference>
<organism evidence="3 4">
    <name type="scientific">Frankliniella fusca</name>
    <dbReference type="NCBI Taxonomy" id="407009"/>
    <lineage>
        <taxon>Eukaryota</taxon>
        <taxon>Metazoa</taxon>
        <taxon>Ecdysozoa</taxon>
        <taxon>Arthropoda</taxon>
        <taxon>Hexapoda</taxon>
        <taxon>Insecta</taxon>
        <taxon>Pterygota</taxon>
        <taxon>Neoptera</taxon>
        <taxon>Paraneoptera</taxon>
        <taxon>Thysanoptera</taxon>
        <taxon>Terebrantia</taxon>
        <taxon>Thripoidea</taxon>
        <taxon>Thripidae</taxon>
        <taxon>Frankliniella</taxon>
    </lineage>
</organism>
<evidence type="ECO:0000313" key="4">
    <source>
        <dbReference type="Proteomes" id="UP001219518"/>
    </source>
</evidence>
<name>A0AAE1HC29_9NEOP</name>
<dbReference type="SUPFAM" id="SSF51197">
    <property type="entry name" value="Clavaminate synthase-like"/>
    <property type="match status" value="1"/>
</dbReference>
<reference evidence="3" key="2">
    <citation type="journal article" date="2023" name="BMC Genomics">
        <title>Pest status, molecular evolution, and epigenetic factors derived from the genome assembly of Frankliniella fusca, a thysanopteran phytovirus vector.</title>
        <authorList>
            <person name="Catto M.A."/>
            <person name="Labadie P.E."/>
            <person name="Jacobson A.L."/>
            <person name="Kennedy G.G."/>
            <person name="Srinivasan R."/>
            <person name="Hunt B.G."/>
        </authorList>
    </citation>
    <scope>NUCLEOTIDE SEQUENCE</scope>
    <source>
        <strain evidence="3">PL_HMW_Pooled</strain>
    </source>
</reference>
<protein>
    <submittedName>
        <fullName evidence="3">Lysine-specific demethylase 4D</fullName>
    </submittedName>
</protein>
<dbReference type="Pfam" id="PF02373">
    <property type="entry name" value="JmjC"/>
    <property type="match status" value="1"/>
</dbReference>
<dbReference type="GO" id="GO:0032454">
    <property type="term" value="F:histone H3K9 demethylase activity"/>
    <property type="evidence" value="ECO:0007669"/>
    <property type="project" value="TreeGrafter"/>
</dbReference>
<dbReference type="PANTHER" id="PTHR10694:SF7">
    <property type="entry name" value="[HISTONE H3]-TRIMETHYL-L-LYSINE(9) DEMETHYLASE"/>
    <property type="match status" value="1"/>
</dbReference>
<dbReference type="PROSITE" id="PS51184">
    <property type="entry name" value="JMJC"/>
    <property type="match status" value="1"/>
</dbReference>
<dbReference type="SMART" id="SM00558">
    <property type="entry name" value="JmjC"/>
    <property type="match status" value="1"/>
</dbReference>
<feature type="domain" description="JmjC" evidence="1">
    <location>
        <begin position="225"/>
        <end position="406"/>
    </location>
</feature>
<evidence type="ECO:0000313" key="3">
    <source>
        <dbReference type="EMBL" id="KAK3918001.1"/>
    </source>
</evidence>
<dbReference type="EMBL" id="JAHWGI010000323">
    <property type="protein sequence ID" value="KAK3913498.1"/>
    <property type="molecule type" value="Genomic_DNA"/>
</dbReference>
<accession>A0AAE1HC29</accession>
<dbReference type="EMBL" id="JAHWGI010000836">
    <property type="protein sequence ID" value="KAK3918001.1"/>
    <property type="molecule type" value="Genomic_DNA"/>
</dbReference>
<dbReference type="PANTHER" id="PTHR10694">
    <property type="entry name" value="LYSINE-SPECIFIC DEMETHYLASE"/>
    <property type="match status" value="1"/>
</dbReference>
<dbReference type="GO" id="GO:0000785">
    <property type="term" value="C:chromatin"/>
    <property type="evidence" value="ECO:0007669"/>
    <property type="project" value="TreeGrafter"/>
</dbReference>
<dbReference type="Proteomes" id="UP001219518">
    <property type="component" value="Unassembled WGS sequence"/>
</dbReference>
<gene>
    <name evidence="2" type="ORF">KUF71_004815</name>
    <name evidence="3" type="ORF">KUF71_026280</name>
</gene>
<proteinExistence type="predicted"/>
<dbReference type="AlphaFoldDB" id="A0AAE1HC29"/>
<reference evidence="3" key="1">
    <citation type="submission" date="2021-07" db="EMBL/GenBank/DDBJ databases">
        <authorList>
            <person name="Catto M.A."/>
            <person name="Jacobson A."/>
            <person name="Kennedy G."/>
            <person name="Labadie P."/>
            <person name="Hunt B.G."/>
            <person name="Srinivasan R."/>
        </authorList>
    </citation>
    <scope>NUCLEOTIDE SEQUENCE</scope>
    <source>
        <strain evidence="3">PL_HMW_Pooled</strain>
        <tissue evidence="3">Head</tissue>
    </source>
</reference>
<dbReference type="GO" id="GO:0005634">
    <property type="term" value="C:nucleus"/>
    <property type="evidence" value="ECO:0007669"/>
    <property type="project" value="TreeGrafter"/>
</dbReference>
<comment type="caution">
    <text evidence="3">The sequence shown here is derived from an EMBL/GenBank/DDBJ whole genome shotgun (WGS) entry which is preliminary data.</text>
</comment>
<dbReference type="InterPro" id="IPR003347">
    <property type="entry name" value="JmjC_dom"/>
</dbReference>
<evidence type="ECO:0000259" key="1">
    <source>
        <dbReference type="PROSITE" id="PS51184"/>
    </source>
</evidence>
<dbReference type="Gene3D" id="2.60.120.650">
    <property type="entry name" value="Cupin"/>
    <property type="match status" value="1"/>
</dbReference>
<keyword evidence="4" id="KW-1185">Reference proteome</keyword>
<evidence type="ECO:0000313" key="2">
    <source>
        <dbReference type="EMBL" id="KAK3913498.1"/>
    </source>
</evidence>